<sequence>MFDMYDEEVQEIDTSLAGQYKNLSDSSLLWGPYRSGLYFGVRPRIPRSLLSGLMWFNIDDFNGVRTMRHFYEQGDLMKKANWVYYDPRFGGRQVINDKTSHINLVIDFVKSEDGKSWGVKVRAKPHKGHENIKTCFVWYSALESDVTEIDILGHEKMSGILNLDIERDPDSAYSEPIRLGGAAEDLGLFSITINDGPSTNKHPKPEAKGRDIDSSLTHHVSLRIPNDQIWQAKDIFITLLQDSLQKLAEDRKSEKILPYQSFTLRDLNKFDGNTHFIQKVYEGECEFDIIFDNAMTSIHDKITSDNFKSKLEIVLNKFHNKFSDKFALQPPFNTDEYKPFAKEIVSGLLGGISYFYGDHLVDRETEFDDEGFEKFELTGKLEGPHELFTLVPSRPFFPRGFLWDEGFHLLPLLDYDSDLVLEIIQSWFNLIDEDGWIAREQILGPESRARVPVDFQTQSPNIVNPPTLMLVFTYLLDNLQTDIDKPKVVEDYGSFTKDNLGDIVLNNPEVLTNYTKSIYPKLKSHYEMFRRTQKGFLEDLNRDPNLEAYRWRGRTVTHCLASGLDDYPRPLPPDIAELNVDLLSWIGVMTRSIKLIAGVLENQDDYQYYETIEKQIVENLNSIHWSEENGIYCDVTANEDDEEVHACFEGYVSLFPFITKMMSATDFERLEKLVDAISNPEGLWSDYGIRSVSKSDPTYKTGEDYWRSPIWININYLIVDGLKYYYESSPSMPETLKTKLATTYHDLRLNLVNNIFKEWKRTGFVWEQYDDITGEAKGAKNFLGWTSSVVLMMKLPENL</sequence>
<evidence type="ECO:0000313" key="1">
    <source>
        <dbReference type="EMBL" id="CAH6722275.1"/>
    </source>
</evidence>
<organism evidence="1 2">
    <name type="scientific">[Candida] jaroonii</name>
    <dbReference type="NCBI Taxonomy" id="467808"/>
    <lineage>
        <taxon>Eukaryota</taxon>
        <taxon>Fungi</taxon>
        <taxon>Dikarya</taxon>
        <taxon>Ascomycota</taxon>
        <taxon>Saccharomycotina</taxon>
        <taxon>Pichiomycetes</taxon>
        <taxon>Debaryomycetaceae</taxon>
        <taxon>Yamadazyma</taxon>
    </lineage>
</organism>
<dbReference type="EMBL" id="CALSDN010000008">
    <property type="protein sequence ID" value="CAH6722275.1"/>
    <property type="molecule type" value="Genomic_DNA"/>
</dbReference>
<comment type="caution">
    <text evidence="1">The sequence shown here is derived from an EMBL/GenBank/DDBJ whole genome shotgun (WGS) entry which is preliminary data.</text>
</comment>
<protein>
    <submittedName>
        <fullName evidence="1">Mannosyl-oligosaccharide glucosidase</fullName>
    </submittedName>
</protein>
<proteinExistence type="predicted"/>
<evidence type="ECO:0000313" key="2">
    <source>
        <dbReference type="Proteomes" id="UP001152531"/>
    </source>
</evidence>
<keyword evidence="2" id="KW-1185">Reference proteome</keyword>
<dbReference type="Proteomes" id="UP001152531">
    <property type="component" value="Unassembled WGS sequence"/>
</dbReference>
<gene>
    <name evidence="1" type="ORF">CLIB1444_08S05776</name>
</gene>
<name>A0ACA9YB45_9ASCO</name>
<reference evidence="1" key="1">
    <citation type="submission" date="2022-06" db="EMBL/GenBank/DDBJ databases">
        <authorList>
            <person name="Legras J.-L."/>
            <person name="Devillers H."/>
            <person name="Grondin C."/>
        </authorList>
    </citation>
    <scope>NUCLEOTIDE SEQUENCE</scope>
    <source>
        <strain evidence="1">CLIB 1444</strain>
    </source>
</reference>
<accession>A0ACA9YB45</accession>